<dbReference type="PROSITE" id="PS00518">
    <property type="entry name" value="ZF_RING_1"/>
    <property type="match status" value="1"/>
</dbReference>
<name>A0AAD9K2Z4_9ANNE</name>
<dbReference type="SMART" id="SM00184">
    <property type="entry name" value="RING"/>
    <property type="match status" value="1"/>
</dbReference>
<evidence type="ECO:0000256" key="1">
    <source>
        <dbReference type="ARBA" id="ARBA00000900"/>
    </source>
</evidence>
<evidence type="ECO:0000256" key="2">
    <source>
        <dbReference type="ARBA" id="ARBA00004906"/>
    </source>
</evidence>
<dbReference type="InterPro" id="IPR027370">
    <property type="entry name" value="Znf-RING_euk"/>
</dbReference>
<feature type="compositionally biased region" description="Polar residues" evidence="10">
    <location>
        <begin position="11"/>
        <end position="26"/>
    </location>
</feature>
<dbReference type="Pfam" id="PF18102">
    <property type="entry name" value="DTC"/>
    <property type="match status" value="1"/>
</dbReference>
<dbReference type="PANTHER" id="PTHR12622">
    <property type="entry name" value="DELTEX-RELATED"/>
    <property type="match status" value="1"/>
</dbReference>
<feature type="domain" description="Macro" evidence="12">
    <location>
        <begin position="1109"/>
        <end position="1295"/>
    </location>
</feature>
<dbReference type="InterPro" id="IPR001841">
    <property type="entry name" value="Znf_RING"/>
</dbReference>
<evidence type="ECO:0000259" key="11">
    <source>
        <dbReference type="PROSITE" id="PS50089"/>
    </source>
</evidence>
<feature type="region of interest" description="Disordered" evidence="10">
    <location>
        <begin position="1311"/>
        <end position="1449"/>
    </location>
</feature>
<reference evidence="13" key="1">
    <citation type="journal article" date="2023" name="Mol. Biol. Evol.">
        <title>Third-Generation Sequencing Reveals the Adaptive Role of the Epigenome in Three Deep-Sea Polychaetes.</title>
        <authorList>
            <person name="Perez M."/>
            <person name="Aroh O."/>
            <person name="Sun Y."/>
            <person name="Lan Y."/>
            <person name="Juniper S.K."/>
            <person name="Young C.R."/>
            <person name="Angers B."/>
            <person name="Qian P.Y."/>
        </authorList>
    </citation>
    <scope>NUCLEOTIDE SEQUENCE</scope>
    <source>
        <strain evidence="13">P08H-3</strain>
    </source>
</reference>
<dbReference type="GO" id="GO:0016567">
    <property type="term" value="P:protein ubiquitination"/>
    <property type="evidence" value="ECO:0007669"/>
    <property type="project" value="InterPro"/>
</dbReference>
<proteinExistence type="inferred from homology"/>
<dbReference type="InterPro" id="IPR039398">
    <property type="entry name" value="Deltex_fam"/>
</dbReference>
<keyword evidence="5" id="KW-0808">Transferase</keyword>
<evidence type="ECO:0000256" key="3">
    <source>
        <dbReference type="ARBA" id="ARBA00009413"/>
    </source>
</evidence>
<accession>A0AAD9K2Z4</accession>
<dbReference type="Pfam" id="PF13445">
    <property type="entry name" value="zf-RING_UBOX"/>
    <property type="match status" value="1"/>
</dbReference>
<feature type="compositionally biased region" description="Basic and acidic residues" evidence="10">
    <location>
        <begin position="922"/>
        <end position="931"/>
    </location>
</feature>
<comment type="similarity">
    <text evidence="3">Belongs to the Deltex family.</text>
</comment>
<evidence type="ECO:0000256" key="10">
    <source>
        <dbReference type="SAM" id="MobiDB-lite"/>
    </source>
</evidence>
<evidence type="ECO:0000256" key="5">
    <source>
        <dbReference type="ARBA" id="ARBA00022679"/>
    </source>
</evidence>
<dbReference type="EC" id="2.3.2.27" evidence="4"/>
<dbReference type="SUPFAM" id="SSF52949">
    <property type="entry name" value="Macro domain-like"/>
    <property type="match status" value="3"/>
</dbReference>
<dbReference type="EMBL" id="JAODUP010000077">
    <property type="protein sequence ID" value="KAK2163581.1"/>
    <property type="molecule type" value="Genomic_DNA"/>
</dbReference>
<feature type="region of interest" description="Disordered" evidence="10">
    <location>
        <begin position="906"/>
        <end position="933"/>
    </location>
</feature>
<dbReference type="InterPro" id="IPR017907">
    <property type="entry name" value="Znf_RING_CS"/>
</dbReference>
<feature type="domain" description="RING-type" evidence="11">
    <location>
        <begin position="1554"/>
        <end position="1592"/>
    </location>
</feature>
<feature type="compositionally biased region" description="Low complexity" evidence="10">
    <location>
        <begin position="1"/>
        <end position="10"/>
    </location>
</feature>
<feature type="region of interest" description="Disordered" evidence="10">
    <location>
        <begin position="1"/>
        <end position="49"/>
    </location>
</feature>
<dbReference type="PROSITE" id="PS50089">
    <property type="entry name" value="ZF_RING_2"/>
    <property type="match status" value="1"/>
</dbReference>
<gene>
    <name evidence="13" type="ORF">LSH36_77g06022</name>
</gene>
<feature type="compositionally biased region" description="Polar residues" evidence="10">
    <location>
        <begin position="1386"/>
        <end position="1399"/>
    </location>
</feature>
<evidence type="ECO:0000256" key="4">
    <source>
        <dbReference type="ARBA" id="ARBA00012483"/>
    </source>
</evidence>
<dbReference type="Gene3D" id="3.40.220.10">
    <property type="entry name" value="Leucine Aminopeptidase, subunit E, domain 1"/>
    <property type="match status" value="3"/>
</dbReference>
<keyword evidence="6" id="KW-0479">Metal-binding</keyword>
<dbReference type="InterPro" id="IPR013083">
    <property type="entry name" value="Znf_RING/FYVE/PHD"/>
</dbReference>
<dbReference type="Gene3D" id="3.30.390.130">
    <property type="match status" value="1"/>
</dbReference>
<evidence type="ECO:0000256" key="8">
    <source>
        <dbReference type="ARBA" id="ARBA00022833"/>
    </source>
</evidence>
<dbReference type="GO" id="GO:0061630">
    <property type="term" value="F:ubiquitin protein ligase activity"/>
    <property type="evidence" value="ECO:0007669"/>
    <property type="project" value="UniProtKB-EC"/>
</dbReference>
<dbReference type="GO" id="GO:0007219">
    <property type="term" value="P:Notch signaling pathway"/>
    <property type="evidence" value="ECO:0007669"/>
    <property type="project" value="InterPro"/>
</dbReference>
<sequence>MTCSSSHSSSGRITSLKQQQYQSDFGSSGCEKNHLSLSQPSSIGVSPHAISESRLTSGTYERDIAVPGRVASSISGSDGSYRISGTRRNVAASSPSTGHGRSKCDASCFGSSSSDSSHDLSSSKHLKSANKYFGENGSDISLSDVAPLSEPVAAPRRCEVDFLSLDSVLSTKDLQGDVLESHFISGTHERDFSSMSHVESSRLITDATYGSSGTIKNAAPSFAPNRGRHVTSSLSNVTDSSSVKHVHSGRKPLEENRLEMNSQGVFFNSATDVQPELYHINQVSIELFGCCELTMSLSPVIWEYIEKYHDRELRDIKKYCQLDVLKKPDGELSMMVKTSSYRKFICKFEDVFKPLYEQLNLEIIEVKCDMIRRQDKMKIKDQLEDFKCVVHMYGGGHLRIICQISDKEVVEGIVQHFAEGSVKNDQIGSLPLPARGFAPTGYIVNNSIEIFIHINDITSLDVDAITNPSNPWLEALGGLSGVIAGKAGFDFEDECWGIMVKRGRELNVGEVVHTGGGKLQAPFVIHVTGPIWPTNPTQDNMLGCLFVLIEVFQNIISYADDQGFKTIAIPPISSGVYGVPCDVVAMAAHKIMGVISRLRHLKEIHFVDISDEFLMQLQDYFKEDIKSGKVAEMSLDRVVSRMMSITQSISGSALNTNRTVRNTLAMPSLASSKEKDEQIQVDSYRLTSSHKSPTGTGFGRKCFLVNGSVRVILQKSDISEMKVNAIVNPTNSKLKQAHGVGGSLVKKAGSGYIADCQKIIEQSGTLDMSVVLETCAGNLPCDMVLQAVTPRWSNDKRKQKDCRSDLARTLYNVLRTAEELKLHSIAWPVIGGGVAGIPYPVTGYKMLDALINGINPLLDLKVVYIVDICDEILEAIYRVFQSNQVKGHFEEVADRQMLVKSEMLFSTENSPPHQSRVNSASPRHDTEHALNDPDVLNGQRLSWVRSPASEKFDHSERFTSGSQSAITGHSGNMSNDNRHELSLIDSGSVHRSKNVPSSNKYNDRHQNKEMQASAKSKDLFKDKKELPELVSERTKCVQDKYILPPESVNQSAASVSVPIISQTLMDDLYGSDGISDIQSSSNAAMNGELDHTVDHQSASACDTMTETGFSIKYFLVNGSVTVILDKDDITQMKVDAIVNPTNSKLKGIKSVGTLLEEKAGPDYIADCKRCKDAVGGFQIGDVQETCAGKLPCKFVLQAVIPRWTKDESKQKEYAGDLETTFYNVFKKAKQLKLDSVACPVLSAGTSGIPCPIMARTVCNALLNTVNHGYHLKEIHIVDLRDDNLDTVYNVFVSHQVKGYIEELTDCPSQAAHMKAMSSENHMSKPDSVGGHDPGNKSQTFLGQRESPVTSDIPESCHGNGGEMLQAHSAVKGNSDDSKQEPDLDLATSTNMSVSRTSNCGDLKHSHKSRSEKRQSPEGSRDVCPKEISQSSGKRRDVPQNKKTLNSEERRISLARESALASEEAIHLKEQYGNIQETSSSVIPNGKHPKDLLKKSESVQITTECLTSGAQGHGELKNESLASEHEEEGIKREQVMASKVYKQEETVMRPENYKCVICLQCMVNPETLPCKHTFCENCIRHLFSKYQPKCPCCGVLYGQCKGDQPEGSMKTCKLDSSLPGFEGYKTIQITYEFPNGTQGPDHPNPGCPYYGTRRTAYLPDNDEGREVLKLLTEAFNASLVFTIGQSVTTGADDVIVWNNIHHKTSRQGGPTRYGYPDPTYLARVRLELADKGIK</sequence>
<evidence type="ECO:0000256" key="6">
    <source>
        <dbReference type="ARBA" id="ARBA00022723"/>
    </source>
</evidence>
<dbReference type="Proteomes" id="UP001208570">
    <property type="component" value="Unassembled WGS sequence"/>
</dbReference>
<comment type="pathway">
    <text evidence="2">Protein modification; protein ubiquitination.</text>
</comment>
<evidence type="ECO:0000259" key="12">
    <source>
        <dbReference type="PROSITE" id="PS51154"/>
    </source>
</evidence>
<evidence type="ECO:0000256" key="9">
    <source>
        <dbReference type="PROSITE-ProRule" id="PRU00175"/>
    </source>
</evidence>
<feature type="domain" description="Macro" evidence="12">
    <location>
        <begin position="437"/>
        <end position="625"/>
    </location>
</feature>
<dbReference type="InterPro" id="IPR002589">
    <property type="entry name" value="Macro_dom"/>
</dbReference>
<dbReference type="GO" id="GO:0008270">
    <property type="term" value="F:zinc ion binding"/>
    <property type="evidence" value="ECO:0007669"/>
    <property type="project" value="UniProtKB-KW"/>
</dbReference>
<keyword evidence="7 9" id="KW-0863">Zinc-finger</keyword>
<dbReference type="InterPro" id="IPR039396">
    <property type="entry name" value="Deltex_C"/>
</dbReference>
<evidence type="ECO:0000256" key="7">
    <source>
        <dbReference type="ARBA" id="ARBA00022771"/>
    </source>
</evidence>
<evidence type="ECO:0000313" key="14">
    <source>
        <dbReference type="Proteomes" id="UP001208570"/>
    </source>
</evidence>
<keyword evidence="14" id="KW-1185">Reference proteome</keyword>
<comment type="caution">
    <text evidence="13">The sequence shown here is derived from an EMBL/GenBank/DDBJ whole genome shotgun (WGS) entry which is preliminary data.</text>
</comment>
<organism evidence="13 14">
    <name type="scientific">Paralvinella palmiformis</name>
    <dbReference type="NCBI Taxonomy" id="53620"/>
    <lineage>
        <taxon>Eukaryota</taxon>
        <taxon>Metazoa</taxon>
        <taxon>Spiralia</taxon>
        <taxon>Lophotrochozoa</taxon>
        <taxon>Annelida</taxon>
        <taxon>Polychaeta</taxon>
        <taxon>Sedentaria</taxon>
        <taxon>Canalipalpata</taxon>
        <taxon>Terebellida</taxon>
        <taxon>Terebelliformia</taxon>
        <taxon>Alvinellidae</taxon>
        <taxon>Paralvinella</taxon>
    </lineage>
</organism>
<feature type="compositionally biased region" description="Basic and acidic residues" evidence="10">
    <location>
        <begin position="1433"/>
        <end position="1449"/>
    </location>
</feature>
<protein>
    <recommendedName>
        <fullName evidence="4">RING-type E3 ubiquitin transferase</fullName>
        <ecNumber evidence="4">2.3.2.27</ecNumber>
    </recommendedName>
</protein>
<feature type="domain" description="Macro" evidence="12">
    <location>
        <begin position="698"/>
        <end position="884"/>
    </location>
</feature>
<feature type="region of interest" description="Disordered" evidence="10">
    <location>
        <begin position="952"/>
        <end position="1020"/>
    </location>
</feature>
<feature type="compositionally biased region" description="Polar residues" evidence="10">
    <location>
        <begin position="958"/>
        <end position="975"/>
    </location>
</feature>
<feature type="compositionally biased region" description="Polar residues" evidence="10">
    <location>
        <begin position="1335"/>
        <end position="1349"/>
    </location>
</feature>
<dbReference type="Pfam" id="PF01661">
    <property type="entry name" value="Macro"/>
    <property type="match status" value="3"/>
</dbReference>
<dbReference type="PROSITE" id="PS51154">
    <property type="entry name" value="MACRO"/>
    <property type="match status" value="3"/>
</dbReference>
<feature type="region of interest" description="Disordered" evidence="10">
    <location>
        <begin position="71"/>
        <end position="105"/>
    </location>
</feature>
<dbReference type="SMART" id="SM00506">
    <property type="entry name" value="A1pp"/>
    <property type="match status" value="3"/>
</dbReference>
<evidence type="ECO:0000313" key="13">
    <source>
        <dbReference type="EMBL" id="KAK2163581.1"/>
    </source>
</evidence>
<feature type="compositionally biased region" description="Polar residues" evidence="10">
    <location>
        <begin position="906"/>
        <end position="921"/>
    </location>
</feature>
<comment type="catalytic activity">
    <reaction evidence="1">
        <text>S-ubiquitinyl-[E2 ubiquitin-conjugating enzyme]-L-cysteine + [acceptor protein]-L-lysine = [E2 ubiquitin-conjugating enzyme]-L-cysteine + N(6)-ubiquitinyl-[acceptor protein]-L-lysine.</text>
        <dbReference type="EC" id="2.3.2.27"/>
    </reaction>
</comment>
<dbReference type="CDD" id="cd09633">
    <property type="entry name" value="Deltex_C"/>
    <property type="match status" value="1"/>
</dbReference>
<dbReference type="InterPro" id="IPR043472">
    <property type="entry name" value="Macro_dom-like"/>
</dbReference>
<dbReference type="SUPFAM" id="SSF57850">
    <property type="entry name" value="RING/U-box"/>
    <property type="match status" value="1"/>
</dbReference>
<dbReference type="InterPro" id="IPR039399">
    <property type="entry name" value="Deltex_C_sf"/>
</dbReference>
<dbReference type="Gene3D" id="3.30.40.10">
    <property type="entry name" value="Zinc/RING finger domain, C3HC4 (zinc finger)"/>
    <property type="match status" value="1"/>
</dbReference>
<feature type="compositionally biased region" description="Basic and acidic residues" evidence="10">
    <location>
        <begin position="1411"/>
        <end position="1424"/>
    </location>
</feature>
<keyword evidence="8" id="KW-0862">Zinc</keyword>
<feature type="compositionally biased region" description="Polar residues" evidence="10">
    <location>
        <begin position="35"/>
        <end position="44"/>
    </location>
</feature>